<comment type="caution">
    <text evidence="2">The sequence shown here is derived from an EMBL/GenBank/DDBJ whole genome shotgun (WGS) entry which is preliminary data.</text>
</comment>
<organism evidence="2 3">
    <name type="scientific">Cuscuta epithymum</name>
    <dbReference type="NCBI Taxonomy" id="186058"/>
    <lineage>
        <taxon>Eukaryota</taxon>
        <taxon>Viridiplantae</taxon>
        <taxon>Streptophyta</taxon>
        <taxon>Embryophyta</taxon>
        <taxon>Tracheophyta</taxon>
        <taxon>Spermatophyta</taxon>
        <taxon>Magnoliopsida</taxon>
        <taxon>eudicotyledons</taxon>
        <taxon>Gunneridae</taxon>
        <taxon>Pentapetalae</taxon>
        <taxon>asterids</taxon>
        <taxon>lamiids</taxon>
        <taxon>Solanales</taxon>
        <taxon>Convolvulaceae</taxon>
        <taxon>Cuscuteae</taxon>
        <taxon>Cuscuta</taxon>
        <taxon>Cuscuta subgen. Cuscuta</taxon>
    </lineage>
</organism>
<feature type="region of interest" description="Disordered" evidence="1">
    <location>
        <begin position="88"/>
        <end position="142"/>
    </location>
</feature>
<feature type="region of interest" description="Disordered" evidence="1">
    <location>
        <begin position="271"/>
        <end position="290"/>
    </location>
</feature>
<feature type="region of interest" description="Disordered" evidence="1">
    <location>
        <begin position="304"/>
        <end position="336"/>
    </location>
</feature>
<gene>
    <name evidence="2" type="ORF">CEPIT_LOCUS10998</name>
</gene>
<feature type="compositionally biased region" description="Low complexity" evidence="1">
    <location>
        <begin position="315"/>
        <end position="330"/>
    </location>
</feature>
<evidence type="ECO:0000313" key="3">
    <source>
        <dbReference type="Proteomes" id="UP001152523"/>
    </source>
</evidence>
<reference evidence="2" key="1">
    <citation type="submission" date="2022-07" db="EMBL/GenBank/DDBJ databases">
        <authorList>
            <person name="Macas J."/>
            <person name="Novak P."/>
            <person name="Neumann P."/>
        </authorList>
    </citation>
    <scope>NUCLEOTIDE SEQUENCE</scope>
</reference>
<name>A0AAV0D074_9ASTE</name>
<dbReference type="EMBL" id="CAMAPF010000062">
    <property type="protein sequence ID" value="CAH9089746.1"/>
    <property type="molecule type" value="Genomic_DNA"/>
</dbReference>
<proteinExistence type="predicted"/>
<dbReference type="GO" id="GO:0005886">
    <property type="term" value="C:plasma membrane"/>
    <property type="evidence" value="ECO:0007669"/>
    <property type="project" value="InterPro"/>
</dbReference>
<sequence length="357" mass="38659">MLLKDNNATPFHQILTLSTMEAKAFSLLKYWRGGRGRSISLGDGEFAAASTVGSTTVDCSARQHFADSDSGSDAEDDGPFFDLRFTAVTEDDDDGENEDAYGDVQFSETDGRSGSGEPDSESEGELKLAFSPSSASNVDGGNISFSPPDGIVSATEVNSKFPVSLLKSATKLRVLMLKLNRPKQKDEKLGRNPRQKTQIRGERMFFRVKLKVEEVKIRSLFKRHSSSNSNAHESSSGSSEERKSSKEMIRKYLKLVRSSGNLSFSGGATTAGACHLPPQSTAEENLETEPTECSEKAAVLRNARSQKRVVPQTLVKSRSASSAAAAPVPSKRLDDSLKEQNDGIQGAILHCKRSLNA</sequence>
<accession>A0AAV0D074</accession>
<evidence type="ECO:0000313" key="2">
    <source>
        <dbReference type="EMBL" id="CAH9089746.1"/>
    </source>
</evidence>
<feature type="compositionally biased region" description="Polar residues" evidence="1">
    <location>
        <begin position="131"/>
        <end position="142"/>
    </location>
</feature>
<dbReference type="PANTHER" id="PTHR33929:SF1">
    <property type="entry name" value="MEMBRANE-ASSOCIATED KINASE REGULATOR 2-RELATED"/>
    <property type="match status" value="1"/>
</dbReference>
<dbReference type="InterPro" id="IPR039619">
    <property type="entry name" value="MAKR2/5"/>
</dbReference>
<evidence type="ECO:0000256" key="1">
    <source>
        <dbReference type="SAM" id="MobiDB-lite"/>
    </source>
</evidence>
<dbReference type="AlphaFoldDB" id="A0AAV0D074"/>
<dbReference type="PANTHER" id="PTHR33929">
    <property type="entry name" value="MEMBRANE-ASSOCIATED KINASE REGULATOR 2-RELATED"/>
    <property type="match status" value="1"/>
</dbReference>
<keyword evidence="3" id="KW-1185">Reference proteome</keyword>
<protein>
    <recommendedName>
        <fullName evidence="4">Membrane-associated kinase regulator 2</fullName>
    </recommendedName>
</protein>
<feature type="compositionally biased region" description="Low complexity" evidence="1">
    <location>
        <begin position="226"/>
        <end position="238"/>
    </location>
</feature>
<feature type="compositionally biased region" description="Acidic residues" evidence="1">
    <location>
        <begin position="89"/>
        <end position="101"/>
    </location>
</feature>
<evidence type="ECO:0008006" key="4">
    <source>
        <dbReference type="Google" id="ProtNLM"/>
    </source>
</evidence>
<dbReference type="Proteomes" id="UP001152523">
    <property type="component" value="Unassembled WGS sequence"/>
</dbReference>
<feature type="region of interest" description="Disordered" evidence="1">
    <location>
        <begin position="223"/>
        <end position="246"/>
    </location>
</feature>